<evidence type="ECO:0000256" key="8">
    <source>
        <dbReference type="ARBA" id="ARBA00023128"/>
    </source>
</evidence>
<feature type="compositionally biased region" description="Acidic residues" evidence="10">
    <location>
        <begin position="853"/>
        <end position="863"/>
    </location>
</feature>
<dbReference type="Gene3D" id="1.50.40.10">
    <property type="entry name" value="Mitochondrial carrier domain"/>
    <property type="match status" value="1"/>
</dbReference>
<dbReference type="PANTHER" id="PTHR21538">
    <property type="entry name" value="ANILLIN/RHOTEKIN RTKN"/>
    <property type="match status" value="1"/>
</dbReference>
<evidence type="ECO:0000313" key="12">
    <source>
        <dbReference type="Proteomes" id="UP000005239"/>
    </source>
</evidence>
<feature type="region of interest" description="Disordered" evidence="10">
    <location>
        <begin position="480"/>
        <end position="510"/>
    </location>
</feature>
<keyword evidence="12" id="KW-1185">Reference proteome</keyword>
<accession>A0A2A6BJ66</accession>
<sequence>MTNSKDSISLRSLLAGASAGLAVDLTLYPLDTIKTRAQSSQGFAAAGGLRNLYSGLGSVALGSAPGAAIFFCTYQTTNKLIGRHDALSHAFAAGIGEILACTVRVPTELVKQRAQADSSRKIYSIFREIIRSDGFRGLFRGYRSTIAREIPFSLIEFPLWEALKKMAAKRQGRTECSPLMGAACGSMAGAVAAALTTPLDVVKTRIMLSTGNEKKRVIETLKQVYREGGASRLFSGVLPRSLWMSLGGFIFFGAYEVTSSLTHNEGLFPLHTTRTIENCYHRSLKLDRVCIMEDIEEAAQRIMERARQRKQLMSAQEGNEENQLPNAGTSKSGLKPRDASPSPPPPPLPSAPSPKIIDEDEERRIYRKSRFSALAQAEEEFEFETPTRRTKDDYKKGISPRLSMGETRPSILFTPAGGRSPLKEVKSPSKVLDTVIERTETRRFQFAASHESSNDSPLSSGYHETTSTVGAFSSKEITSFADGEKKEEEEFATQSSLKKDNRIGNTSSSSLLCSPKPFSTSVVNASHSPVRFTPTSSSPIRAEARMNIACTIPLDISSISPANHRAPIYGASGRNVLDTIERDSIYTSSPSQITPSTAKHFFAQLPSKSPIHGHREEEESSPVRSAALSSAKATIYRRELEKKLKSGEASMPRPAPSSVPSMRTVSRIAVPQGAITPSIPAGVRTQWRGSSNTPVVTGADPSEKTVPDVRATNLASLKSRWEFSAATGTPLHPDKSERDLLNEAKKESEKATYNKSGNTSVTTPRKKGRDNEDTSADARKSLTSSPVGKSPRLNHYRPESMEEEGPLESGEEEDMMEEDEREASRIIDKAFSFMEGQKSPFKSVSSLEKVIEQTEDEEENVREEEERRERERNKKEDEEREEEMRWKREQERLAREEEELKREKEEREKPTFTAPPPPEASMREEKDEEEEGNGKPSLVHTISFYRKKRAENKDNAAGHETMDYRMSNASAQEQSMVIGGQERTTEQEEEEMRAEETRLQQSLAVQHEHVAQARRALDFCSNTQFRGSREEVDAQRALLIATETKRQLVQALDDIRKGDIRPVDGPRGAMRIGPISIQLVRDSMAHVDTVYYLIVLLRHGGQLTHTSLVTYDPAARTMGGKSTEVEFCQYLHLERLPPDFNCSVEVWSLCTRREQIGHEDKYKLKGGTMKKKESVFSNLMGGSSSDKQQVVQTDGRRTEMPSFKMMGRTRLDINSAERRRFTLEDTCHPLEGTIALKIKRYAMEKGDVLHRGFLSLYQRTAQGLGSWTRYWCVVENGEMRFWRCPEDESTKDWLVLIDLSTCASDGVKQEADQDLCPYPNSFHVDVWVPKDGAPSAKQLEKLRVLMAADRKEDLSLWLDILNKTIRNLLLWTAKRNA</sequence>
<feature type="compositionally biased region" description="Polar residues" evidence="10">
    <location>
        <begin position="450"/>
        <end position="467"/>
    </location>
</feature>
<evidence type="ECO:0000256" key="5">
    <source>
        <dbReference type="ARBA" id="ARBA00022737"/>
    </source>
</evidence>
<evidence type="ECO:0000256" key="6">
    <source>
        <dbReference type="ARBA" id="ARBA00022792"/>
    </source>
</evidence>
<keyword evidence="4" id="KW-0812">Transmembrane</keyword>
<evidence type="ECO:0000256" key="10">
    <source>
        <dbReference type="SAM" id="MobiDB-lite"/>
    </source>
</evidence>
<proteinExistence type="inferred from homology"/>
<dbReference type="GO" id="GO:0005826">
    <property type="term" value="C:actomyosin contractile ring"/>
    <property type="evidence" value="ECO:0000318"/>
    <property type="project" value="GO_Central"/>
</dbReference>
<dbReference type="InterPro" id="IPR023395">
    <property type="entry name" value="MCP_dom_sf"/>
</dbReference>
<organism evidence="11 12">
    <name type="scientific">Pristionchus pacificus</name>
    <name type="common">Parasitic nematode worm</name>
    <dbReference type="NCBI Taxonomy" id="54126"/>
    <lineage>
        <taxon>Eukaryota</taxon>
        <taxon>Metazoa</taxon>
        <taxon>Ecdysozoa</taxon>
        <taxon>Nematoda</taxon>
        <taxon>Chromadorea</taxon>
        <taxon>Rhabditida</taxon>
        <taxon>Rhabditina</taxon>
        <taxon>Diplogasteromorpha</taxon>
        <taxon>Diplogasteroidea</taxon>
        <taxon>Neodiplogasteridae</taxon>
        <taxon>Pristionchus</taxon>
    </lineage>
</organism>
<feature type="compositionally biased region" description="Basic and acidic residues" evidence="10">
    <location>
        <begin position="769"/>
        <end position="780"/>
    </location>
</feature>
<dbReference type="Pfam" id="PF08174">
    <property type="entry name" value="Anillin"/>
    <property type="match status" value="1"/>
</dbReference>
<dbReference type="SUPFAM" id="SSF50729">
    <property type="entry name" value="PH domain-like"/>
    <property type="match status" value="1"/>
</dbReference>
<dbReference type="InterPro" id="IPR051364">
    <property type="entry name" value="Cytokinesis/Rho-signaling"/>
</dbReference>
<evidence type="ECO:0000256" key="1">
    <source>
        <dbReference type="ARBA" id="ARBA00004448"/>
    </source>
</evidence>
<dbReference type="InterPro" id="IPR011993">
    <property type="entry name" value="PH-like_dom_sf"/>
</dbReference>
<dbReference type="InterPro" id="IPR037840">
    <property type="entry name" value="PH_Anillin"/>
</dbReference>
<dbReference type="PROSITE" id="PS50003">
    <property type="entry name" value="PH_DOMAIN"/>
    <property type="match status" value="1"/>
</dbReference>
<dbReference type="EnsemblMetazoa" id="PPA19798.1">
    <property type="protein sequence ID" value="PPA19798.1"/>
    <property type="gene ID" value="WBGene00109352"/>
</dbReference>
<dbReference type="GO" id="GO:0005743">
    <property type="term" value="C:mitochondrial inner membrane"/>
    <property type="evidence" value="ECO:0007669"/>
    <property type="project" value="UniProtKB-SubCell"/>
</dbReference>
<dbReference type="FunFam" id="1.50.40.10:FF:000018">
    <property type="entry name" value="S-adenosylmethionine mitochondrial carrier protein-like"/>
    <property type="match status" value="1"/>
</dbReference>
<feature type="region of interest" description="Disordered" evidence="10">
    <location>
        <begin position="643"/>
        <end position="662"/>
    </location>
</feature>
<reference evidence="12" key="1">
    <citation type="journal article" date="2008" name="Nat. Genet.">
        <title>The Pristionchus pacificus genome provides a unique perspective on nematode lifestyle and parasitism.</title>
        <authorList>
            <person name="Dieterich C."/>
            <person name="Clifton S.W."/>
            <person name="Schuster L.N."/>
            <person name="Chinwalla A."/>
            <person name="Delehaunty K."/>
            <person name="Dinkelacker I."/>
            <person name="Fulton L."/>
            <person name="Fulton R."/>
            <person name="Godfrey J."/>
            <person name="Minx P."/>
            <person name="Mitreva M."/>
            <person name="Roeseler W."/>
            <person name="Tian H."/>
            <person name="Witte H."/>
            <person name="Yang S.P."/>
            <person name="Wilson R.K."/>
            <person name="Sommer R.J."/>
        </authorList>
    </citation>
    <scope>NUCLEOTIDE SEQUENCE [LARGE SCALE GENOMIC DNA]</scope>
    <source>
        <strain evidence="12">PS312</strain>
    </source>
</reference>
<feature type="compositionally biased region" description="Basic and acidic residues" evidence="10">
    <location>
        <begin position="385"/>
        <end position="396"/>
    </location>
</feature>
<feature type="compositionally biased region" description="Polar residues" evidence="10">
    <location>
        <begin position="311"/>
        <end position="332"/>
    </location>
</feature>
<feature type="region of interest" description="Disordered" evidence="10">
    <location>
        <begin position="308"/>
        <end position="359"/>
    </location>
</feature>
<keyword evidence="5" id="KW-0677">Repeat</keyword>
<feature type="region of interest" description="Disordered" evidence="10">
    <location>
        <begin position="446"/>
        <end position="467"/>
    </location>
</feature>
<evidence type="ECO:0000256" key="7">
    <source>
        <dbReference type="ARBA" id="ARBA00022989"/>
    </source>
</evidence>
<dbReference type="GO" id="GO:0031106">
    <property type="term" value="P:septin ring organization"/>
    <property type="evidence" value="ECO:0000318"/>
    <property type="project" value="GO_Central"/>
</dbReference>
<comment type="subcellular location">
    <subcellularLocation>
        <location evidence="1">Mitochondrion inner membrane</location>
        <topology evidence="1">Multi-pass membrane protein</topology>
    </subcellularLocation>
</comment>
<dbReference type="CDD" id="cd01263">
    <property type="entry name" value="PH_anillin"/>
    <property type="match status" value="1"/>
</dbReference>
<feature type="region of interest" description="Disordered" evidence="10">
    <location>
        <begin position="671"/>
        <end position="708"/>
    </location>
</feature>
<feature type="compositionally biased region" description="Polar residues" evidence="10">
    <location>
        <begin position="753"/>
        <end position="763"/>
    </location>
</feature>
<keyword evidence="8" id="KW-0496">Mitochondrion</keyword>
<evidence type="ECO:0000256" key="3">
    <source>
        <dbReference type="ARBA" id="ARBA00022448"/>
    </source>
</evidence>
<evidence type="ECO:0000256" key="9">
    <source>
        <dbReference type="ARBA" id="ARBA00023136"/>
    </source>
</evidence>
<evidence type="ECO:0000313" key="11">
    <source>
        <dbReference type="EnsemblMetazoa" id="PPA19798.1"/>
    </source>
</evidence>
<dbReference type="SUPFAM" id="SSF103506">
    <property type="entry name" value="Mitochondrial carrier"/>
    <property type="match status" value="1"/>
</dbReference>
<keyword evidence="6" id="KW-0999">Mitochondrion inner membrane</keyword>
<dbReference type="InterPro" id="IPR001849">
    <property type="entry name" value="PH_domain"/>
</dbReference>
<gene>
    <name evidence="11" type="primary">WBGene00109352</name>
</gene>
<dbReference type="PANTHER" id="PTHR21538:SF11">
    <property type="entry name" value="ANILLIN-LIKE PROTEIN 1"/>
    <property type="match status" value="1"/>
</dbReference>
<dbReference type="InterPro" id="IPR012966">
    <property type="entry name" value="AHD"/>
</dbReference>
<accession>A0A8R1UEH9</accession>
<dbReference type="Proteomes" id="UP000005239">
    <property type="component" value="Unassembled WGS sequence"/>
</dbReference>
<reference evidence="11" key="2">
    <citation type="submission" date="2022-06" db="UniProtKB">
        <authorList>
            <consortium name="EnsemblMetazoa"/>
        </authorList>
    </citation>
    <scope>IDENTIFICATION</scope>
    <source>
        <strain evidence="11">PS312</strain>
    </source>
</reference>
<protein>
    <submittedName>
        <fullName evidence="11">Mitochondrial carrier protein</fullName>
    </submittedName>
</protein>
<keyword evidence="9" id="KW-0472">Membrane</keyword>
<dbReference type="SMART" id="SM00233">
    <property type="entry name" value="PH"/>
    <property type="match status" value="1"/>
</dbReference>
<keyword evidence="7" id="KW-1133">Transmembrane helix</keyword>
<feature type="compositionally biased region" description="Acidic residues" evidence="10">
    <location>
        <begin position="801"/>
        <end position="821"/>
    </location>
</feature>
<evidence type="ECO:0000256" key="4">
    <source>
        <dbReference type="ARBA" id="ARBA00022692"/>
    </source>
</evidence>
<dbReference type="Pfam" id="PF00153">
    <property type="entry name" value="Mito_carr"/>
    <property type="match status" value="3"/>
</dbReference>
<comment type="similarity">
    <text evidence="2">Belongs to the mitochondrial carrier (TC 2.A.29) family.</text>
</comment>
<dbReference type="PROSITE" id="PS50920">
    <property type="entry name" value="SOLCAR"/>
    <property type="match status" value="3"/>
</dbReference>
<dbReference type="GO" id="GO:0000281">
    <property type="term" value="P:mitotic cytokinesis"/>
    <property type="evidence" value="ECO:0000318"/>
    <property type="project" value="GO_Central"/>
</dbReference>
<name>A0A2A6BJ66_PRIPA</name>
<feature type="compositionally biased region" description="Basic and acidic residues" evidence="10">
    <location>
        <begin position="743"/>
        <end position="752"/>
    </location>
</feature>
<feature type="region of interest" description="Disordered" evidence="10">
    <location>
        <begin position="381"/>
        <end position="425"/>
    </location>
</feature>
<feature type="compositionally biased region" description="Basic and acidic residues" evidence="10">
    <location>
        <begin position="864"/>
        <end position="910"/>
    </location>
</feature>
<feature type="compositionally biased region" description="Pro residues" evidence="10">
    <location>
        <begin position="341"/>
        <end position="352"/>
    </location>
</feature>
<dbReference type="GO" id="GO:0000915">
    <property type="term" value="P:actomyosin contractile ring assembly"/>
    <property type="evidence" value="ECO:0000318"/>
    <property type="project" value="GO_Central"/>
</dbReference>
<dbReference type="Gene3D" id="2.30.29.30">
    <property type="entry name" value="Pleckstrin-homology domain (PH domain)/Phosphotyrosine-binding domain (PTB)"/>
    <property type="match status" value="1"/>
</dbReference>
<feature type="region of interest" description="Disordered" evidence="10">
    <location>
        <begin position="743"/>
        <end position="956"/>
    </location>
</feature>
<dbReference type="InterPro" id="IPR018108">
    <property type="entry name" value="MCP_transmembrane"/>
</dbReference>
<evidence type="ECO:0000256" key="2">
    <source>
        <dbReference type="ARBA" id="ARBA00006375"/>
    </source>
</evidence>
<keyword evidence="3" id="KW-0813">Transport</keyword>